<protein>
    <submittedName>
        <fullName evidence="5">Phosphatase</fullName>
    </submittedName>
</protein>
<comment type="caution">
    <text evidence="5">The sequence shown here is derived from an EMBL/GenBank/DDBJ whole genome shotgun (WGS) entry which is preliminary data.</text>
</comment>
<dbReference type="InterPro" id="IPR050273">
    <property type="entry name" value="GppA/Ppx_hydrolase"/>
</dbReference>
<evidence type="ECO:0000259" key="4">
    <source>
        <dbReference type="Pfam" id="PF21447"/>
    </source>
</evidence>
<dbReference type="Gene3D" id="1.10.3210.10">
    <property type="entry name" value="Hypothetical protein af1432"/>
    <property type="match status" value="1"/>
</dbReference>
<dbReference type="EMBL" id="LYPA01000025">
    <property type="protein sequence ID" value="OBR68527.1"/>
    <property type="molecule type" value="Genomic_DNA"/>
</dbReference>
<gene>
    <name evidence="5" type="ORF">A7K91_10045</name>
</gene>
<dbReference type="CDD" id="cd24052">
    <property type="entry name" value="ASKHA_NBD_HpPPX-GppA-like"/>
    <property type="match status" value="1"/>
</dbReference>
<dbReference type="Pfam" id="PF21447">
    <property type="entry name" value="Ppx-GppA_III"/>
    <property type="match status" value="1"/>
</dbReference>
<dbReference type="Pfam" id="PF02541">
    <property type="entry name" value="Ppx-GppA"/>
    <property type="match status" value="1"/>
</dbReference>
<organism evidence="5 6">
    <name type="scientific">Paenibacillus oryzae</name>
    <dbReference type="NCBI Taxonomy" id="1844972"/>
    <lineage>
        <taxon>Bacteria</taxon>
        <taxon>Bacillati</taxon>
        <taxon>Bacillota</taxon>
        <taxon>Bacilli</taxon>
        <taxon>Bacillales</taxon>
        <taxon>Paenibacillaceae</taxon>
        <taxon>Paenibacillus</taxon>
    </lineage>
</organism>
<dbReference type="InterPro" id="IPR048950">
    <property type="entry name" value="Ppx_GppA_C"/>
</dbReference>
<dbReference type="PIRSF" id="PIRSF001267">
    <property type="entry name" value="Pyrophosphatase_GppA_Ppx"/>
    <property type="match status" value="1"/>
</dbReference>
<dbReference type="PANTHER" id="PTHR30005">
    <property type="entry name" value="EXOPOLYPHOSPHATASE"/>
    <property type="match status" value="1"/>
</dbReference>
<dbReference type="STRING" id="1844972.A7K91_10045"/>
<reference evidence="5 6" key="1">
    <citation type="submission" date="2016-05" db="EMBL/GenBank/DDBJ databases">
        <title>Paenibacillus oryzae. sp. nov., isolated from the rice root.</title>
        <authorList>
            <person name="Zhang J."/>
            <person name="Zhang X."/>
        </authorList>
    </citation>
    <scope>NUCLEOTIDE SEQUENCE [LARGE SCALE GENOMIC DNA]</scope>
    <source>
        <strain evidence="5 6">1DrF-4</strain>
    </source>
</reference>
<dbReference type="SUPFAM" id="SSF109604">
    <property type="entry name" value="HD-domain/PDEase-like"/>
    <property type="match status" value="1"/>
</dbReference>
<evidence type="ECO:0000259" key="3">
    <source>
        <dbReference type="Pfam" id="PF02541"/>
    </source>
</evidence>
<feature type="domain" description="Ppx/GppA phosphatase C-terminal" evidence="4">
    <location>
        <begin position="332"/>
        <end position="466"/>
    </location>
</feature>
<dbReference type="Gene3D" id="3.30.420.150">
    <property type="entry name" value="Exopolyphosphatase. Domain 2"/>
    <property type="match status" value="1"/>
</dbReference>
<evidence type="ECO:0000313" key="6">
    <source>
        <dbReference type="Proteomes" id="UP000092024"/>
    </source>
</evidence>
<proteinExistence type="inferred from homology"/>
<dbReference type="OrthoDB" id="9807195at2"/>
<dbReference type="GO" id="GO:0016787">
    <property type="term" value="F:hydrolase activity"/>
    <property type="evidence" value="ECO:0007669"/>
    <property type="project" value="UniProtKB-KW"/>
</dbReference>
<name>A0A1A5YSC8_9BACL</name>
<dbReference type="InterPro" id="IPR003695">
    <property type="entry name" value="Ppx_GppA_N"/>
</dbReference>
<accession>A0A1A5YSC8</accession>
<dbReference type="AlphaFoldDB" id="A0A1A5YSC8"/>
<dbReference type="InterPro" id="IPR030673">
    <property type="entry name" value="PyroPPase_GppA_Ppx"/>
</dbReference>
<dbReference type="GO" id="GO:0006357">
    <property type="term" value="P:regulation of transcription by RNA polymerase II"/>
    <property type="evidence" value="ECO:0007669"/>
    <property type="project" value="TreeGrafter"/>
</dbReference>
<dbReference type="Gene3D" id="3.30.420.40">
    <property type="match status" value="1"/>
</dbReference>
<comment type="similarity">
    <text evidence="1">Belongs to the GppA/Ppx family.</text>
</comment>
<dbReference type="RefSeq" id="WP_068679137.1">
    <property type="nucleotide sequence ID" value="NZ_LYPA01000025.1"/>
</dbReference>
<dbReference type="Proteomes" id="UP000092024">
    <property type="component" value="Unassembled WGS sequence"/>
</dbReference>
<evidence type="ECO:0000256" key="1">
    <source>
        <dbReference type="ARBA" id="ARBA00007125"/>
    </source>
</evidence>
<evidence type="ECO:0000256" key="2">
    <source>
        <dbReference type="ARBA" id="ARBA00022801"/>
    </source>
</evidence>
<keyword evidence="2" id="KW-0378">Hydrolase</keyword>
<feature type="domain" description="Ppx/GppA phosphatase N-terminal" evidence="3">
    <location>
        <begin position="25"/>
        <end position="302"/>
    </location>
</feature>
<sequence>MTGQRIGIIDIGSNSIRLVVYERTVSGAHRVVDGSKRSARLSGKMDAQGCLPDEHIGDLIDTLHHFSLICSHHGVGHIRAVATAAIRNATNSAAILESIKSETGLHIELLSGVQEASYGFLGMINSLRIDEGYLIDIGGGSTEITLFRNRDIVHSVSFPFGCVSLNHRFDSKNGLSEDQLKQLEELVADAIKDHPWIVQHPGLPLVGVGGTARALGKLHQGAVDYPFNSTHNYMIQGEQVDELFHSTRNLPLERRRKLPGLSKDRADVIVPGIAVIRTIFRMAKTTHYRICGAGLRDGLFHSTRFPNKPKLDDPLTYSLKNISSLHTEAPRQHVLQVNRLATELLDALQTHERQNDEAAILLDAASQLYRIGAAIDYYDYATHSFYLILHSHLNGLTHREIIMIAAIASYRSKGKSKNQLAPYRVLLSEDDLELVARFGVLLQLAAALDRSETQSIGRIQVRMAGRQLLLSPVLPRGHLSVERREVEELAQEFKKLWGLEPVLQ</sequence>
<dbReference type="PANTHER" id="PTHR30005:SF0">
    <property type="entry name" value="RETROGRADE REGULATION PROTEIN 2"/>
    <property type="match status" value="1"/>
</dbReference>
<dbReference type="SUPFAM" id="SSF53067">
    <property type="entry name" value="Actin-like ATPase domain"/>
    <property type="match status" value="2"/>
</dbReference>
<dbReference type="InterPro" id="IPR043129">
    <property type="entry name" value="ATPase_NBD"/>
</dbReference>
<keyword evidence="6" id="KW-1185">Reference proteome</keyword>
<evidence type="ECO:0000313" key="5">
    <source>
        <dbReference type="EMBL" id="OBR68527.1"/>
    </source>
</evidence>